<organism evidence="1 2">
    <name type="scientific">Devosia soli</name>
    <dbReference type="NCBI Taxonomy" id="361041"/>
    <lineage>
        <taxon>Bacteria</taxon>
        <taxon>Pseudomonadati</taxon>
        <taxon>Pseudomonadota</taxon>
        <taxon>Alphaproteobacteria</taxon>
        <taxon>Hyphomicrobiales</taxon>
        <taxon>Devosiaceae</taxon>
        <taxon>Devosia</taxon>
    </lineage>
</organism>
<dbReference type="PANTHER" id="PTHR32309:SF13">
    <property type="entry name" value="FERRIC ENTEROBACTIN TRANSPORT PROTEIN FEPE"/>
    <property type="match status" value="1"/>
</dbReference>
<comment type="caution">
    <text evidence="1">The sequence shown here is derived from an EMBL/GenBank/DDBJ whole genome shotgun (WGS) entry which is preliminary data.</text>
</comment>
<dbReference type="EMBL" id="LAJG01000022">
    <property type="protein sequence ID" value="KKB78258.1"/>
    <property type="molecule type" value="Genomic_DNA"/>
</dbReference>
<dbReference type="PANTHER" id="PTHR32309">
    <property type="entry name" value="TYROSINE-PROTEIN KINASE"/>
    <property type="match status" value="1"/>
</dbReference>
<dbReference type="InterPro" id="IPR050445">
    <property type="entry name" value="Bact_polysacc_biosynth/exp"/>
</dbReference>
<dbReference type="PATRIC" id="fig|361041.3.peg.1651"/>
<evidence type="ECO:0008006" key="3">
    <source>
        <dbReference type="Google" id="ProtNLM"/>
    </source>
</evidence>
<gene>
    <name evidence="1" type="ORF">VW35_11420</name>
</gene>
<keyword evidence="2" id="KW-1185">Reference proteome</keyword>
<dbReference type="STRING" id="361041.VW35_11420"/>
<accession>A0A0F5L7C7</accession>
<dbReference type="AlphaFoldDB" id="A0A0F5L7C7"/>
<dbReference type="RefSeq" id="WP_046143189.1">
    <property type="nucleotide sequence ID" value="NZ_LAJG01000022.1"/>
</dbReference>
<dbReference type="GO" id="GO:0004713">
    <property type="term" value="F:protein tyrosine kinase activity"/>
    <property type="evidence" value="ECO:0007669"/>
    <property type="project" value="TreeGrafter"/>
</dbReference>
<sequence length="599" mass="64119">MTDTLSHPADQPDTDSSLVMAIVPRLPRMVTATAVVMFATFAGIQFLPQKFEARIDLTLPPGSAMDAEADRLLAQGQLADIVARLPADSIADLRQNGGGVLDTTTLLRQRLMVRPGETGTSLQLAATAGSAARARSIAEATRASYLALVTPPEAMPSAIEAKPEAALVKPASMPMSADSIKALQQRLDQAFADRIKLEGRAERIKALVDQGNLAMLALDAENMPSLGRRLDDLAALEAEQQKLSVTLLPNHPTMRTLNEEVDRMRSDLATQVQSLSEMVVADRDAARRLEDGLRDELLTATAEVKADDTIKTGAIPEQQKPVVTPLPRAVRTDLALGLVGSLAFLGQLGFVVMTRPRKPSEEDLDDAADDMQMVEPALDTPLPPAQPEQQLQPEATQNATYTAETEHNWLTTTAMTDIGIGANWLGAEPAAPVQPPEPRPRPAKTMPAPLQIPPDDGSMAELGAARILAIRTTSGVPTRSRELFAFYKSLGKRVVLVDVSTRRRGSAPGISDLSLGKANFADVIHGSGLYEAALIPWGRQAEFDPQARSVRILIGALSDLYDVVVLTLDRDLPSANAPLTALCDMTIDAGELPLASRVA</sequence>
<protein>
    <recommendedName>
        <fullName evidence="3">Polysaccharide chain length determinant N-terminal domain-containing protein</fullName>
    </recommendedName>
</protein>
<dbReference type="OrthoDB" id="7939111at2"/>
<evidence type="ECO:0000313" key="1">
    <source>
        <dbReference type="EMBL" id="KKB78258.1"/>
    </source>
</evidence>
<evidence type="ECO:0000313" key="2">
    <source>
        <dbReference type="Proteomes" id="UP000033514"/>
    </source>
</evidence>
<reference evidence="1 2" key="1">
    <citation type="submission" date="2015-03" db="EMBL/GenBank/DDBJ databases">
        <authorList>
            <person name="Hassan Y.I."/>
            <person name="Lepp D."/>
            <person name="Zhou T."/>
        </authorList>
    </citation>
    <scope>NUCLEOTIDE SEQUENCE [LARGE SCALE GENOMIC DNA]</scope>
    <source>
        <strain evidence="1 2">GH2-10</strain>
    </source>
</reference>
<proteinExistence type="predicted"/>
<dbReference type="GO" id="GO:0005886">
    <property type="term" value="C:plasma membrane"/>
    <property type="evidence" value="ECO:0007669"/>
    <property type="project" value="TreeGrafter"/>
</dbReference>
<dbReference type="Proteomes" id="UP000033514">
    <property type="component" value="Unassembled WGS sequence"/>
</dbReference>
<name>A0A0F5L7C7_9HYPH</name>